<dbReference type="GO" id="GO:0016491">
    <property type="term" value="F:oxidoreductase activity"/>
    <property type="evidence" value="ECO:0007669"/>
    <property type="project" value="UniProtKB-KW"/>
</dbReference>
<evidence type="ECO:0000313" key="6">
    <source>
        <dbReference type="EMBL" id="CNV21661.1"/>
    </source>
</evidence>
<gene>
    <name evidence="7" type="primary">acg_1</name>
    <name evidence="2" type="synonym">acg_2</name>
    <name evidence="4" type="ORF">ERS007657_01203</name>
    <name evidence="6" type="ORF">ERS007661_01839</name>
    <name evidence="8" type="ORF">ERS007679_03730</name>
    <name evidence="2" type="ORF">ERS007681_03794</name>
    <name evidence="3" type="ORF">ERS007688_02783</name>
    <name evidence="7" type="ORF">ERS007703_01255</name>
    <name evidence="5" type="ORF">ERS027659_01339</name>
</gene>
<feature type="region of interest" description="Disordered" evidence="1">
    <location>
        <begin position="319"/>
        <end position="359"/>
    </location>
</feature>
<dbReference type="Proteomes" id="UP000039217">
    <property type="component" value="Unassembled WGS sequence"/>
</dbReference>
<evidence type="ECO:0000313" key="4">
    <source>
        <dbReference type="EMBL" id="CFR73551.1"/>
    </source>
</evidence>
<evidence type="ECO:0000313" key="10">
    <source>
        <dbReference type="Proteomes" id="UP000039217"/>
    </source>
</evidence>
<evidence type="ECO:0000313" key="11">
    <source>
        <dbReference type="Proteomes" id="UP000045842"/>
    </source>
</evidence>
<evidence type="ECO:0000313" key="9">
    <source>
        <dbReference type="Proteomes" id="UP000038802"/>
    </source>
</evidence>
<feature type="compositionally biased region" description="Basic and acidic residues" evidence="1">
    <location>
        <begin position="338"/>
        <end position="351"/>
    </location>
</feature>
<dbReference type="InterPro" id="IPR000415">
    <property type="entry name" value="Nitroreductase-like"/>
</dbReference>
<dbReference type="FunFam" id="3.40.109.10:FF:000014">
    <property type="entry name" value="Putative NAD(P)H nitroreductase acg"/>
    <property type="match status" value="1"/>
</dbReference>
<name>A0A0K2KWN6_MYCTX</name>
<protein>
    <submittedName>
        <fullName evidence="2 7">NAD(P)H nitroreductase Acg</fullName>
        <ecNumber evidence="2 7">1.-.-.-</ecNumber>
    </submittedName>
</protein>
<evidence type="ECO:0000313" key="13">
    <source>
        <dbReference type="Proteomes" id="UP000046947"/>
    </source>
</evidence>
<evidence type="ECO:0000313" key="8">
    <source>
        <dbReference type="EMBL" id="COW36546.1"/>
    </source>
</evidence>
<dbReference type="PANTHER" id="PTHR23026:SF123">
    <property type="entry name" value="NAD(P)H NITROREDUCTASE RV3131-RELATED"/>
    <property type="match status" value="1"/>
</dbReference>
<dbReference type="Proteomes" id="UP000046680">
    <property type="component" value="Unassembled WGS sequence"/>
</dbReference>
<evidence type="ECO:0000313" key="3">
    <source>
        <dbReference type="EMBL" id="CFE59414.1"/>
    </source>
</evidence>
<dbReference type="InterPro" id="IPR050627">
    <property type="entry name" value="Nitroreductase/BluB"/>
</dbReference>
<reference evidence="7" key="1">
    <citation type="submission" date="2015-03" db="EMBL/GenBank/DDBJ databases">
        <authorList>
            <person name="Murphy D."/>
        </authorList>
    </citation>
    <scope>NUCLEOTIDE SEQUENCE [LARGE SCALE GENOMIC DNA]</scope>
    <source>
        <strain evidence="7">K00500041</strain>
    </source>
</reference>
<dbReference type="SUPFAM" id="SSF55469">
    <property type="entry name" value="FMN-dependent nitroreductase-like"/>
    <property type="match status" value="2"/>
</dbReference>
<dbReference type="EMBL" id="CSAD01000745">
    <property type="protein sequence ID" value="COW36546.1"/>
    <property type="molecule type" value="Genomic_DNA"/>
</dbReference>
<keyword evidence="7" id="KW-0560">Oxidoreductase</keyword>
<dbReference type="Proteomes" id="UP000050164">
    <property type="component" value="Unassembled WGS sequence"/>
</dbReference>
<dbReference type="EMBL" id="CQQC01000561">
    <property type="protein sequence ID" value="CNV21661.1"/>
    <property type="molecule type" value="Genomic_DNA"/>
</dbReference>
<reference evidence="9 10" key="2">
    <citation type="submission" date="2015-03" db="EMBL/GenBank/DDBJ databases">
        <authorList>
            <consortium name="Pathogen Informatics"/>
        </authorList>
    </citation>
    <scope>NUCLEOTIDE SEQUENCE [LARGE SCALE GENOMIC DNA]</scope>
    <source>
        <strain evidence="5 15">Bir 185</strain>
        <strain evidence="4 12">C09601061</strain>
        <strain evidence="6 10">D00501624</strain>
        <strain evidence="8 11">G09801536</strain>
        <strain evidence="2 14">G09901357</strain>
        <strain evidence="3 13">H09601792</strain>
        <strain evidence="9">K00500041</strain>
    </source>
</reference>
<evidence type="ECO:0000313" key="2">
    <source>
        <dbReference type="EMBL" id="CFE45243.1"/>
    </source>
</evidence>
<evidence type="ECO:0000313" key="12">
    <source>
        <dbReference type="Proteomes" id="UP000046680"/>
    </source>
</evidence>
<dbReference type="Proteomes" id="UP000038802">
    <property type="component" value="Unassembled WGS sequence"/>
</dbReference>
<evidence type="ECO:0000313" key="14">
    <source>
        <dbReference type="Proteomes" id="UP000048289"/>
    </source>
</evidence>
<evidence type="ECO:0000313" key="7">
    <source>
        <dbReference type="EMBL" id="COV37416.1"/>
    </source>
</evidence>
<dbReference type="EC" id="1.-.-.-" evidence="2 7"/>
<dbReference type="Proteomes" id="UP000048289">
    <property type="component" value="Unassembled WGS sequence"/>
</dbReference>
<dbReference type="Gene3D" id="3.40.109.10">
    <property type="entry name" value="NADH Oxidase"/>
    <property type="match status" value="1"/>
</dbReference>
<organism evidence="7 9">
    <name type="scientific">Mycobacterium tuberculosis</name>
    <dbReference type="NCBI Taxonomy" id="1773"/>
    <lineage>
        <taxon>Bacteria</taxon>
        <taxon>Bacillati</taxon>
        <taxon>Actinomycetota</taxon>
        <taxon>Actinomycetes</taxon>
        <taxon>Mycobacteriales</taxon>
        <taxon>Mycobacteriaceae</taxon>
        <taxon>Mycobacterium</taxon>
        <taxon>Mycobacterium tuberculosis complex</taxon>
    </lineage>
</organism>
<dbReference type="OMA" id="YHAELDW"/>
<dbReference type="AlphaFoldDB" id="A0A0K2KWN6"/>
<dbReference type="PATRIC" id="fig|1773.206.peg.3875"/>
<dbReference type="EMBL" id="CFOE01000733">
    <property type="protein sequence ID" value="CFE45243.1"/>
    <property type="molecule type" value="Genomic_DNA"/>
</dbReference>
<evidence type="ECO:0000313" key="5">
    <source>
        <dbReference type="EMBL" id="CKR40865.1"/>
    </source>
</evidence>
<dbReference type="EMBL" id="CSAE01000100">
    <property type="protein sequence ID" value="COV37416.1"/>
    <property type="molecule type" value="Genomic_DNA"/>
</dbReference>
<dbReference type="NCBIfam" id="NF047509">
    <property type="entry name" value="Rv3131_FMN_oxido"/>
    <property type="match status" value="1"/>
</dbReference>
<sequence>MIKPDDHTVNVVDIQVLKNAVLLACRAPSVHNSQPWRWVAESGSEHTTVHLFVNRHRTVPATDHSGRQAIISCGAVLDHLRIAMTAAHWQANITRFPQPNQPDQLATVEFSPIDHVTAGQRNRAQAILQRRTDRLPFDSPMYWHLFEPALRDAVDKDVAMLDVVSDDQRTRLVVASQLSEVLRRDDPYYHAELEWWTSPFVLAHGVPPDTLASDAERLRVDLGRDFPVRSYQNRRAELADDRSKVLVLSTPSDTRADALRCGEVLSTILLECTMAGMATCTLTHLIESSDSRDIVRGLTRQRGEPQALIRVGIAPPLAAVPAPTPRRPLDSVLQIRQTPEKGRNASDRNARETGWFSPP</sequence>
<dbReference type="Proteomes" id="UP000045842">
    <property type="component" value="Unassembled WGS sequence"/>
</dbReference>
<dbReference type="EMBL" id="CFOH01000509">
    <property type="protein sequence ID" value="CFE59414.1"/>
    <property type="molecule type" value="Genomic_DNA"/>
</dbReference>
<dbReference type="EMBL" id="CGCX01000343">
    <property type="protein sequence ID" value="CFR73551.1"/>
    <property type="molecule type" value="Genomic_DNA"/>
</dbReference>
<dbReference type="PANTHER" id="PTHR23026">
    <property type="entry name" value="NADPH NITROREDUCTASE"/>
    <property type="match status" value="1"/>
</dbReference>
<proteinExistence type="predicted"/>
<dbReference type="EMBL" id="CNFT01000237">
    <property type="protein sequence ID" value="CKR40865.1"/>
    <property type="molecule type" value="Genomic_DNA"/>
</dbReference>
<dbReference type="Proteomes" id="UP000046947">
    <property type="component" value="Unassembled WGS sequence"/>
</dbReference>
<evidence type="ECO:0000256" key="1">
    <source>
        <dbReference type="SAM" id="MobiDB-lite"/>
    </source>
</evidence>
<accession>A0A0K2KWN6</accession>
<evidence type="ECO:0000313" key="15">
    <source>
        <dbReference type="Proteomes" id="UP000050164"/>
    </source>
</evidence>
<dbReference type="STRING" id="115862.BBG46_16280"/>